<dbReference type="Gene3D" id="2.60.260.40">
    <property type="entry name" value="q5lls5 like domains"/>
    <property type="match status" value="1"/>
</dbReference>
<evidence type="ECO:0000313" key="2">
    <source>
        <dbReference type="EMBL" id="CRZ09151.1"/>
    </source>
</evidence>
<dbReference type="Pfam" id="PF10276">
    <property type="entry name" value="zf-CHCC"/>
    <property type="match status" value="1"/>
</dbReference>
<dbReference type="FunFam" id="2.60.260.40:FF:000001">
    <property type="entry name" value="NADH dehydrogenase [ubiquinone] iron-sulfur protein 6, mitochondrial"/>
    <property type="match status" value="1"/>
</dbReference>
<name>A0A0H5R5L0_9EUKA</name>
<organism evidence="2">
    <name type="scientific">Spongospora subterranea</name>
    <dbReference type="NCBI Taxonomy" id="70186"/>
    <lineage>
        <taxon>Eukaryota</taxon>
        <taxon>Sar</taxon>
        <taxon>Rhizaria</taxon>
        <taxon>Endomyxa</taxon>
        <taxon>Phytomyxea</taxon>
        <taxon>Plasmodiophorida</taxon>
        <taxon>Plasmodiophoridae</taxon>
        <taxon>Spongospora</taxon>
    </lineage>
</organism>
<sequence length="115" mass="12644">MMHLMRSARFAAIAGRSSWRTRFALIADTPSGNGERDSPDFPGTRRLYPASAIDLISLVPPIAVESYTAVCDGGGGALGHPIEYIMLDTRRPNMVETCKYCGTRFVHKSKGDHHH</sequence>
<dbReference type="AlphaFoldDB" id="A0A0H5R5L0"/>
<dbReference type="PANTHER" id="PTHR13156:SF0">
    <property type="entry name" value="NADH DEHYDROGENASE [UBIQUINONE] IRON-SULFUR PROTEIN 6, MITOCHONDRIAL"/>
    <property type="match status" value="1"/>
</dbReference>
<proteinExistence type="predicted"/>
<dbReference type="EMBL" id="HACM01008709">
    <property type="protein sequence ID" value="CRZ09151.1"/>
    <property type="molecule type" value="Transcribed_RNA"/>
</dbReference>
<evidence type="ECO:0000259" key="1">
    <source>
        <dbReference type="Pfam" id="PF10276"/>
    </source>
</evidence>
<dbReference type="PANTHER" id="PTHR13156">
    <property type="entry name" value="NADH-UBIQUINONE OXIDOREDUCTASE 13 KD-A SUBUNIT"/>
    <property type="match status" value="1"/>
</dbReference>
<dbReference type="GO" id="GO:0005739">
    <property type="term" value="C:mitochondrion"/>
    <property type="evidence" value="ECO:0007669"/>
    <property type="project" value="GOC"/>
</dbReference>
<dbReference type="InterPro" id="IPR019401">
    <property type="entry name" value="Znf_CHCC"/>
</dbReference>
<feature type="domain" description="Zinc finger CHCC-type" evidence="1">
    <location>
        <begin position="68"/>
        <end position="105"/>
    </location>
</feature>
<reference evidence="2" key="1">
    <citation type="submission" date="2015-04" db="EMBL/GenBank/DDBJ databases">
        <title>The genome sequence of the plant pathogenic Rhizarian Plasmodiophora brassicae reveals insights in its biotrophic life cycle and the origin of chitin synthesis.</title>
        <authorList>
            <person name="Schwelm A."/>
            <person name="Fogelqvist J."/>
            <person name="Knaust A."/>
            <person name="Julke S."/>
            <person name="Lilja T."/>
            <person name="Dhandapani V."/>
            <person name="Bonilla-Rosso G."/>
            <person name="Karlsson M."/>
            <person name="Shevchenko A."/>
            <person name="Choi S.R."/>
            <person name="Kim H.G."/>
            <person name="Park J.Y."/>
            <person name="Lim Y.P."/>
            <person name="Ludwig-Muller J."/>
            <person name="Dixelius C."/>
        </authorList>
    </citation>
    <scope>NUCLEOTIDE SEQUENCE</scope>
    <source>
        <tissue evidence="2">Potato root galls</tissue>
    </source>
</reference>
<protein>
    <recommendedName>
        <fullName evidence="1">Zinc finger CHCC-type domain-containing protein</fullName>
    </recommendedName>
</protein>
<accession>A0A0H5R5L0</accession>
<dbReference type="GO" id="GO:0006120">
    <property type="term" value="P:mitochondrial electron transport, NADH to ubiquinone"/>
    <property type="evidence" value="ECO:0007669"/>
    <property type="project" value="TreeGrafter"/>
</dbReference>